<accession>A0AAN7Y309</accession>
<evidence type="ECO:0000313" key="2">
    <source>
        <dbReference type="Proteomes" id="UP001346869"/>
    </source>
</evidence>
<dbReference type="Proteomes" id="UP001346869">
    <property type="component" value="Unassembled WGS sequence"/>
</dbReference>
<sequence>MSTYLIGPPALSVRASCRRTMHHKARHFGVRATTQHGAQRGCSCPRRLLPVHPGTGTHSCGGIKASDLI</sequence>
<proteinExistence type="predicted"/>
<gene>
    <name evidence="1" type="ORF">PBY51_003790</name>
</gene>
<protein>
    <submittedName>
        <fullName evidence="1">Uncharacterized protein</fullName>
    </submittedName>
</protein>
<organism evidence="1 2">
    <name type="scientific">Eleginops maclovinus</name>
    <name type="common">Patagonian blennie</name>
    <name type="synonym">Eleginus maclovinus</name>
    <dbReference type="NCBI Taxonomy" id="56733"/>
    <lineage>
        <taxon>Eukaryota</taxon>
        <taxon>Metazoa</taxon>
        <taxon>Chordata</taxon>
        <taxon>Craniata</taxon>
        <taxon>Vertebrata</taxon>
        <taxon>Euteleostomi</taxon>
        <taxon>Actinopterygii</taxon>
        <taxon>Neopterygii</taxon>
        <taxon>Teleostei</taxon>
        <taxon>Neoteleostei</taxon>
        <taxon>Acanthomorphata</taxon>
        <taxon>Eupercaria</taxon>
        <taxon>Perciformes</taxon>
        <taxon>Notothenioidei</taxon>
        <taxon>Eleginopidae</taxon>
        <taxon>Eleginops</taxon>
    </lineage>
</organism>
<reference evidence="1 2" key="2">
    <citation type="journal article" date="2023" name="Mol. Biol. Evol.">
        <title>Genomics of Secondarily Temperate Adaptation in the Only Non-Antarctic Icefish.</title>
        <authorList>
            <person name="Rivera-Colon A.G."/>
            <person name="Rayamajhi N."/>
            <person name="Minhas B.F."/>
            <person name="Madrigal G."/>
            <person name="Bilyk K.T."/>
            <person name="Yoon V."/>
            <person name="Hune M."/>
            <person name="Gregory S."/>
            <person name="Cheng C.H.C."/>
            <person name="Catchen J.M."/>
        </authorList>
    </citation>
    <scope>NUCLEOTIDE SEQUENCE [LARGE SCALE GENOMIC DNA]</scope>
    <source>
        <strain evidence="1">JMC-PN-2008</strain>
    </source>
</reference>
<dbReference type="EMBL" id="JAUZQC010000005">
    <property type="protein sequence ID" value="KAK5870880.1"/>
    <property type="molecule type" value="Genomic_DNA"/>
</dbReference>
<evidence type="ECO:0000313" key="1">
    <source>
        <dbReference type="EMBL" id="KAK5870880.1"/>
    </source>
</evidence>
<keyword evidence="2" id="KW-1185">Reference proteome</keyword>
<name>A0AAN7Y309_ELEMC</name>
<dbReference type="AlphaFoldDB" id="A0AAN7Y309"/>
<reference evidence="1 2" key="1">
    <citation type="journal article" date="2023" name="Genes (Basel)">
        <title>Chromosome-Level Genome Assembly and Circadian Gene Repertoire of the Patagonia Blennie Eleginops maclovinus-The Closest Ancestral Proxy of Antarctic Cryonotothenioids.</title>
        <authorList>
            <person name="Cheng C.C."/>
            <person name="Rivera-Colon A.G."/>
            <person name="Minhas B.F."/>
            <person name="Wilson L."/>
            <person name="Rayamajhi N."/>
            <person name="Vargas-Chacoff L."/>
            <person name="Catchen J.M."/>
        </authorList>
    </citation>
    <scope>NUCLEOTIDE SEQUENCE [LARGE SCALE GENOMIC DNA]</scope>
    <source>
        <strain evidence="1">JMC-PN-2008</strain>
    </source>
</reference>
<comment type="caution">
    <text evidence="1">The sequence shown here is derived from an EMBL/GenBank/DDBJ whole genome shotgun (WGS) entry which is preliminary data.</text>
</comment>